<reference evidence="2" key="1">
    <citation type="submission" date="2023-05" db="EMBL/GenBank/DDBJ databases">
        <authorList>
            <person name="Huff M."/>
        </authorList>
    </citation>
    <scope>NUCLEOTIDE SEQUENCE</scope>
</reference>
<evidence type="ECO:0000313" key="2">
    <source>
        <dbReference type="EMBL" id="CAI9761112.1"/>
    </source>
</evidence>
<feature type="compositionally biased region" description="Polar residues" evidence="1">
    <location>
        <begin position="165"/>
        <end position="175"/>
    </location>
</feature>
<dbReference type="PANTHER" id="PTHR46503:SF1">
    <property type="entry name" value="INTER-ALPHA-TRYPSIN INHIBITOR HEAVY CHAIN-LIKE PROTEIN"/>
    <property type="match status" value="1"/>
</dbReference>
<protein>
    <submittedName>
        <fullName evidence="2">Uncharacterized protein</fullName>
    </submittedName>
</protein>
<dbReference type="EMBL" id="OU503040">
    <property type="protein sequence ID" value="CAI9761112.1"/>
    <property type="molecule type" value="Genomic_DNA"/>
</dbReference>
<feature type="compositionally biased region" description="Basic and acidic residues" evidence="1">
    <location>
        <begin position="176"/>
        <end position="185"/>
    </location>
</feature>
<dbReference type="Proteomes" id="UP000834106">
    <property type="component" value="Chromosome 5"/>
</dbReference>
<organism evidence="2 3">
    <name type="scientific">Fraxinus pennsylvanica</name>
    <dbReference type="NCBI Taxonomy" id="56036"/>
    <lineage>
        <taxon>Eukaryota</taxon>
        <taxon>Viridiplantae</taxon>
        <taxon>Streptophyta</taxon>
        <taxon>Embryophyta</taxon>
        <taxon>Tracheophyta</taxon>
        <taxon>Spermatophyta</taxon>
        <taxon>Magnoliopsida</taxon>
        <taxon>eudicotyledons</taxon>
        <taxon>Gunneridae</taxon>
        <taxon>Pentapetalae</taxon>
        <taxon>asterids</taxon>
        <taxon>lamiids</taxon>
        <taxon>Lamiales</taxon>
        <taxon>Oleaceae</taxon>
        <taxon>Oleeae</taxon>
        <taxon>Fraxinus</taxon>
    </lineage>
</organism>
<evidence type="ECO:0000256" key="1">
    <source>
        <dbReference type="SAM" id="MobiDB-lite"/>
    </source>
</evidence>
<dbReference type="PANTHER" id="PTHR46503">
    <property type="entry name" value="INTER-ALPHA-TRYPSIN INHIBITOR HEAVY CHAIN-LIKE PROTEIN"/>
    <property type="match status" value="1"/>
</dbReference>
<keyword evidence="3" id="KW-1185">Reference proteome</keyword>
<dbReference type="AlphaFoldDB" id="A0AAD2DNH4"/>
<feature type="region of interest" description="Disordered" evidence="1">
    <location>
        <begin position="160"/>
        <end position="185"/>
    </location>
</feature>
<gene>
    <name evidence="2" type="ORF">FPE_LOCUS8542</name>
</gene>
<proteinExistence type="predicted"/>
<name>A0AAD2DNH4_9LAMI</name>
<evidence type="ECO:0000313" key="3">
    <source>
        <dbReference type="Proteomes" id="UP000834106"/>
    </source>
</evidence>
<accession>A0AAD2DNH4</accession>
<sequence length="283" mass="31032">MYEASASDPLSHGGRYFLQYSIEVRIGRLFATATSIFLANISFEGLDNLDDFEVFPSRIPDLSFESPLIISGRYRGSFPESLKVKGILADTSNFYLDLRVQEANGIPIDRILAKQWIELLTAQAWYSENKDLEEKIAKMSVQNSVVSEYTHMILLETERERKGSESTSAQQFSSKADTHKTEDSKSQKIIRVHKLGIGFGNLNATAENTRPGCEEKGPPDAGEIFVKAASNCCGKLFGHCCCMCCIQCCSLINDQCAIALTQLCGALACLGCAACCDACDGQD</sequence>